<proteinExistence type="predicted"/>
<evidence type="ECO:0000313" key="1">
    <source>
        <dbReference type="EMBL" id="VDP59410.1"/>
    </source>
</evidence>
<keyword evidence="2" id="KW-1185">Reference proteome</keyword>
<dbReference type="EMBL" id="UZAL01031865">
    <property type="protein sequence ID" value="VDP59410.1"/>
    <property type="molecule type" value="Genomic_DNA"/>
</dbReference>
<organism evidence="1 2">
    <name type="scientific">Schistosoma mattheei</name>
    <dbReference type="NCBI Taxonomy" id="31246"/>
    <lineage>
        <taxon>Eukaryota</taxon>
        <taxon>Metazoa</taxon>
        <taxon>Spiralia</taxon>
        <taxon>Lophotrochozoa</taxon>
        <taxon>Platyhelminthes</taxon>
        <taxon>Trematoda</taxon>
        <taxon>Digenea</taxon>
        <taxon>Strigeidida</taxon>
        <taxon>Schistosomatoidea</taxon>
        <taxon>Schistosomatidae</taxon>
        <taxon>Schistosoma</taxon>
    </lineage>
</organism>
<protein>
    <submittedName>
        <fullName evidence="1">Uncharacterized protein</fullName>
    </submittedName>
</protein>
<sequence>MTIRQTQIEKVAAPDSMLLEALRSGTKALVRVPLQKHLGRRANTDVPERRIPHHGNSEIKSQHHATVTTRQFSVVLNNLIKYSEFTQRKDRETRSRTYQSAILRVILEQSVKWGTLLNANILDYEEALDSGERKTLGDLLQKFGVPGKIFTSISKVVHEEQRTDLGEYWCQTWLLTSTLLLTPAG</sequence>
<name>A0A183PBX4_9TREM</name>
<evidence type="ECO:0000313" key="2">
    <source>
        <dbReference type="Proteomes" id="UP000269396"/>
    </source>
</evidence>
<dbReference type="AlphaFoldDB" id="A0A183PBX4"/>
<reference evidence="1 2" key="1">
    <citation type="submission" date="2018-11" db="EMBL/GenBank/DDBJ databases">
        <authorList>
            <consortium name="Pathogen Informatics"/>
        </authorList>
    </citation>
    <scope>NUCLEOTIDE SEQUENCE [LARGE SCALE GENOMIC DNA]</scope>
    <source>
        <strain>Denwood</strain>
        <strain evidence="2">Zambia</strain>
    </source>
</reference>
<gene>
    <name evidence="1" type="ORF">SMTD_LOCUS11860</name>
</gene>
<accession>A0A183PBX4</accession>
<dbReference type="Proteomes" id="UP000269396">
    <property type="component" value="Unassembled WGS sequence"/>
</dbReference>